<dbReference type="Pfam" id="PF01947">
    <property type="entry name" value="Rv2949c-like"/>
    <property type="match status" value="1"/>
</dbReference>
<gene>
    <name evidence="1" type="ORF">BOX37_17300</name>
</gene>
<evidence type="ECO:0000313" key="1">
    <source>
        <dbReference type="EMBL" id="APE35412.1"/>
    </source>
</evidence>
<dbReference type="OrthoDB" id="4497714at2"/>
<dbReference type="SUPFAM" id="SSF64288">
    <property type="entry name" value="Chorismate lyase-like"/>
    <property type="match status" value="1"/>
</dbReference>
<reference evidence="1" key="1">
    <citation type="submission" date="2016-11" db="EMBL/GenBank/DDBJ databases">
        <authorList>
            <person name="Jaros S."/>
            <person name="Januszkiewicz K."/>
            <person name="Wedrychowicz H."/>
        </authorList>
    </citation>
    <scope>NUCLEOTIDE SEQUENCE [LARGE SCALE GENOMIC DNA]</scope>
    <source>
        <strain evidence="1">Y48</strain>
    </source>
</reference>
<accession>A0A1J0VTQ4</accession>
<organism evidence="1 2">
    <name type="scientific">Nocardia mangyaensis</name>
    <dbReference type="NCBI Taxonomy" id="2213200"/>
    <lineage>
        <taxon>Bacteria</taxon>
        <taxon>Bacillati</taxon>
        <taxon>Actinomycetota</taxon>
        <taxon>Actinomycetes</taxon>
        <taxon>Mycobacteriales</taxon>
        <taxon>Nocardiaceae</taxon>
        <taxon>Nocardia</taxon>
    </lineage>
</organism>
<sequence>MVSPLSSVPIPVSNFADPTTRALLACDGSTTVLLEAVLRTPVTIDVRQQFEQRATALSPELCGVLGLSDGHRVLVRRSVLLAPGGRPVSWNHAVVVAAGGNPLYPLCFDRTRPLGTAMAEADISHRRRVLSTGHHRWPDGGSGPAAGKCYLICTDGTPQLHLTEVYSPESFSAHLSVQRSVPSQ</sequence>
<dbReference type="Gene3D" id="3.40.1410.10">
    <property type="entry name" value="Chorismate lyase-like"/>
    <property type="match status" value="1"/>
</dbReference>
<keyword evidence="2" id="KW-1185">Reference proteome</keyword>
<dbReference type="RefSeq" id="WP_071928601.1">
    <property type="nucleotide sequence ID" value="NZ_CP018082.1"/>
</dbReference>
<dbReference type="AlphaFoldDB" id="A0A1J0VTQ4"/>
<proteinExistence type="predicted"/>
<dbReference type="KEGG" id="nsl:BOX37_17300"/>
<dbReference type="InterPro" id="IPR028978">
    <property type="entry name" value="Chorismate_lyase_/UTRA_dom_sf"/>
</dbReference>
<dbReference type="InterPro" id="IPR002800">
    <property type="entry name" value="Rv2949c-like"/>
</dbReference>
<evidence type="ECO:0008006" key="3">
    <source>
        <dbReference type="Google" id="ProtNLM"/>
    </source>
</evidence>
<name>A0A1J0VTQ4_9NOCA</name>
<dbReference type="Proteomes" id="UP000183810">
    <property type="component" value="Chromosome"/>
</dbReference>
<protein>
    <recommendedName>
        <fullName evidence="3">Chorismate lyase</fullName>
    </recommendedName>
</protein>
<evidence type="ECO:0000313" key="2">
    <source>
        <dbReference type="Proteomes" id="UP000183810"/>
    </source>
</evidence>
<dbReference type="EMBL" id="CP018082">
    <property type="protein sequence ID" value="APE35412.1"/>
    <property type="molecule type" value="Genomic_DNA"/>
</dbReference>